<reference evidence="8 9" key="1">
    <citation type="submission" date="2014-04" db="EMBL/GenBank/DDBJ databases">
        <authorList>
            <consortium name="DOE Joint Genome Institute"/>
            <person name="Kuo A."/>
            <person name="Kohler A."/>
            <person name="Costa M.D."/>
            <person name="Nagy L.G."/>
            <person name="Floudas D."/>
            <person name="Copeland A."/>
            <person name="Barry K.W."/>
            <person name="Cichocki N."/>
            <person name="Veneault-Fourrey C."/>
            <person name="LaButti K."/>
            <person name="Lindquist E.A."/>
            <person name="Lipzen A."/>
            <person name="Lundell T."/>
            <person name="Morin E."/>
            <person name="Murat C."/>
            <person name="Sun H."/>
            <person name="Tunlid A."/>
            <person name="Henrissat B."/>
            <person name="Grigoriev I.V."/>
            <person name="Hibbett D.S."/>
            <person name="Martin F."/>
            <person name="Nordberg H.P."/>
            <person name="Cantor M.N."/>
            <person name="Hua S.X."/>
        </authorList>
    </citation>
    <scope>NUCLEOTIDE SEQUENCE [LARGE SCALE GENOMIC DNA]</scope>
    <source>
        <strain evidence="8 9">441</strain>
    </source>
</reference>
<protein>
    <recommendedName>
        <fullName evidence="2">tryptophan synthase</fullName>
        <ecNumber evidence="2">4.2.1.20</ecNumber>
    </recommendedName>
</protein>
<keyword evidence="3" id="KW-0028">Amino-acid biosynthesis</keyword>
<dbReference type="EC" id="4.2.1.20" evidence="2"/>
<dbReference type="Proteomes" id="UP000054018">
    <property type="component" value="Unassembled WGS sequence"/>
</dbReference>
<evidence type="ECO:0000256" key="3">
    <source>
        <dbReference type="ARBA" id="ARBA00022605"/>
    </source>
</evidence>
<dbReference type="InterPro" id="IPR011060">
    <property type="entry name" value="RibuloseP-bd_barrel"/>
</dbReference>
<evidence type="ECO:0000256" key="1">
    <source>
        <dbReference type="ARBA" id="ARBA00004733"/>
    </source>
</evidence>
<dbReference type="UniPathway" id="UPA00035">
    <property type="reaction ID" value="UER00044"/>
</dbReference>
<evidence type="ECO:0000256" key="4">
    <source>
        <dbReference type="ARBA" id="ARBA00022822"/>
    </source>
</evidence>
<dbReference type="STRING" id="765257.A0A0C9ZIC2"/>
<dbReference type="Gene3D" id="3.20.20.70">
    <property type="entry name" value="Aldolase class I"/>
    <property type="match status" value="1"/>
</dbReference>
<accession>A0A0C9ZIC2</accession>
<dbReference type="Pfam" id="PF00290">
    <property type="entry name" value="Trp_syntA"/>
    <property type="match status" value="1"/>
</dbReference>
<name>A0A0C9ZIC2_9AGAM</name>
<dbReference type="SUPFAM" id="SSF51366">
    <property type="entry name" value="Ribulose-phoshate binding barrel"/>
    <property type="match status" value="1"/>
</dbReference>
<sequence>MVLSYPVALQNVVDYATIVRYVKEARRKGLTVLVLLMGYYNPILAHGKEKAV</sequence>
<gene>
    <name evidence="8" type="ORF">PISMIDRAFT_682809</name>
</gene>
<evidence type="ECO:0000256" key="7">
    <source>
        <dbReference type="ARBA" id="ARBA00049047"/>
    </source>
</evidence>
<organism evidence="8 9">
    <name type="scientific">Pisolithus microcarpus 441</name>
    <dbReference type="NCBI Taxonomy" id="765257"/>
    <lineage>
        <taxon>Eukaryota</taxon>
        <taxon>Fungi</taxon>
        <taxon>Dikarya</taxon>
        <taxon>Basidiomycota</taxon>
        <taxon>Agaricomycotina</taxon>
        <taxon>Agaricomycetes</taxon>
        <taxon>Agaricomycetidae</taxon>
        <taxon>Boletales</taxon>
        <taxon>Sclerodermatineae</taxon>
        <taxon>Pisolithaceae</taxon>
        <taxon>Pisolithus</taxon>
    </lineage>
</organism>
<comment type="catalytic activity">
    <reaction evidence="7">
        <text>(1S,2R)-1-C-(indol-3-yl)glycerol 3-phosphate + L-serine = D-glyceraldehyde 3-phosphate + L-tryptophan + H2O</text>
        <dbReference type="Rhea" id="RHEA:10532"/>
        <dbReference type="ChEBI" id="CHEBI:15377"/>
        <dbReference type="ChEBI" id="CHEBI:33384"/>
        <dbReference type="ChEBI" id="CHEBI:57912"/>
        <dbReference type="ChEBI" id="CHEBI:58866"/>
        <dbReference type="ChEBI" id="CHEBI:59776"/>
        <dbReference type="EC" id="4.2.1.20"/>
    </reaction>
</comment>
<comment type="pathway">
    <text evidence="1">Amino-acid biosynthesis; L-tryptophan biosynthesis; L-tryptophan from chorismate: step 5/5.</text>
</comment>
<reference evidence="9" key="2">
    <citation type="submission" date="2015-01" db="EMBL/GenBank/DDBJ databases">
        <title>Evolutionary Origins and Diversification of the Mycorrhizal Mutualists.</title>
        <authorList>
            <consortium name="DOE Joint Genome Institute"/>
            <consortium name="Mycorrhizal Genomics Consortium"/>
            <person name="Kohler A."/>
            <person name="Kuo A."/>
            <person name="Nagy L.G."/>
            <person name="Floudas D."/>
            <person name="Copeland A."/>
            <person name="Barry K.W."/>
            <person name="Cichocki N."/>
            <person name="Veneault-Fourrey C."/>
            <person name="LaButti K."/>
            <person name="Lindquist E.A."/>
            <person name="Lipzen A."/>
            <person name="Lundell T."/>
            <person name="Morin E."/>
            <person name="Murat C."/>
            <person name="Riley R."/>
            <person name="Ohm R."/>
            <person name="Sun H."/>
            <person name="Tunlid A."/>
            <person name="Henrissat B."/>
            <person name="Grigoriev I.V."/>
            <person name="Hibbett D.S."/>
            <person name="Martin F."/>
        </authorList>
    </citation>
    <scope>NUCLEOTIDE SEQUENCE [LARGE SCALE GENOMIC DNA]</scope>
    <source>
        <strain evidence="9">441</strain>
    </source>
</reference>
<dbReference type="GO" id="GO:0004834">
    <property type="term" value="F:tryptophan synthase activity"/>
    <property type="evidence" value="ECO:0007669"/>
    <property type="project" value="UniProtKB-EC"/>
</dbReference>
<evidence type="ECO:0000256" key="2">
    <source>
        <dbReference type="ARBA" id="ARBA00012043"/>
    </source>
</evidence>
<keyword evidence="5" id="KW-0057">Aromatic amino acid biosynthesis</keyword>
<evidence type="ECO:0000313" key="8">
    <source>
        <dbReference type="EMBL" id="KIK19748.1"/>
    </source>
</evidence>
<evidence type="ECO:0000256" key="6">
    <source>
        <dbReference type="ARBA" id="ARBA00023239"/>
    </source>
</evidence>
<dbReference type="HOGENOM" id="CLU_3088178_0_0_1"/>
<keyword evidence="4" id="KW-0822">Tryptophan biosynthesis</keyword>
<proteinExistence type="predicted"/>
<keyword evidence="6" id="KW-0456">Lyase</keyword>
<dbReference type="AlphaFoldDB" id="A0A0C9ZIC2"/>
<dbReference type="InterPro" id="IPR002028">
    <property type="entry name" value="Trp_synthase_suA"/>
</dbReference>
<evidence type="ECO:0000256" key="5">
    <source>
        <dbReference type="ARBA" id="ARBA00023141"/>
    </source>
</evidence>
<dbReference type="InterPro" id="IPR013785">
    <property type="entry name" value="Aldolase_TIM"/>
</dbReference>
<keyword evidence="9" id="KW-1185">Reference proteome</keyword>
<dbReference type="EMBL" id="KN833779">
    <property type="protein sequence ID" value="KIK19748.1"/>
    <property type="molecule type" value="Genomic_DNA"/>
</dbReference>
<evidence type="ECO:0000313" key="9">
    <source>
        <dbReference type="Proteomes" id="UP000054018"/>
    </source>
</evidence>